<dbReference type="PROSITE" id="PS51283">
    <property type="entry name" value="DUSP"/>
    <property type="match status" value="1"/>
</dbReference>
<comment type="catalytic activity">
    <reaction evidence="1">
        <text>Thiol-dependent hydrolysis of ester, thioester, amide, peptide and isopeptide bonds formed by the C-terminal Gly of ubiquitin (a 76-residue protein attached to proteins as an intracellular targeting signal).</text>
        <dbReference type="EC" id="3.4.19.12"/>
    </reaction>
</comment>
<dbReference type="EC" id="3.4.19.12" evidence="2"/>
<dbReference type="Proteomes" id="UP001346869">
    <property type="component" value="Unassembled WGS sequence"/>
</dbReference>
<keyword evidence="3" id="KW-0833">Ubl conjugation pathway</keyword>
<dbReference type="AlphaFoldDB" id="A0AAN8AR09"/>
<evidence type="ECO:0000313" key="6">
    <source>
        <dbReference type="EMBL" id="KAK5864087.1"/>
    </source>
</evidence>
<evidence type="ECO:0000256" key="3">
    <source>
        <dbReference type="ARBA" id="ARBA00022786"/>
    </source>
</evidence>
<dbReference type="InterPro" id="IPR035927">
    <property type="entry name" value="DUSP-like_sf"/>
</dbReference>
<keyword evidence="4" id="KW-0788">Thiol protease</keyword>
<sequence length="79" mass="9538">MTANSRCSAAEPPGLETQRREIESLLREWELRAGDSWYVVERRWYEQWKEFVETETRTRRLSPVRSTTLSCLRTWTRTT</sequence>
<keyword evidence="4" id="KW-0378">Hydrolase</keyword>
<evidence type="ECO:0000313" key="7">
    <source>
        <dbReference type="Proteomes" id="UP001346869"/>
    </source>
</evidence>
<feature type="domain" description="DUSP" evidence="5">
    <location>
        <begin position="13"/>
        <end position="79"/>
    </location>
</feature>
<evidence type="ECO:0000256" key="1">
    <source>
        <dbReference type="ARBA" id="ARBA00000707"/>
    </source>
</evidence>
<evidence type="ECO:0000256" key="2">
    <source>
        <dbReference type="ARBA" id="ARBA00012759"/>
    </source>
</evidence>
<evidence type="ECO:0000256" key="4">
    <source>
        <dbReference type="ARBA" id="ARBA00022807"/>
    </source>
</evidence>
<reference evidence="6 7" key="2">
    <citation type="journal article" date="2023" name="Mol. Biol. Evol.">
        <title>Genomics of Secondarily Temperate Adaptation in the Only Non-Antarctic Icefish.</title>
        <authorList>
            <person name="Rivera-Colon A.G."/>
            <person name="Rayamajhi N."/>
            <person name="Minhas B.F."/>
            <person name="Madrigal G."/>
            <person name="Bilyk K.T."/>
            <person name="Yoon V."/>
            <person name="Hune M."/>
            <person name="Gregory S."/>
            <person name="Cheng C.H.C."/>
            <person name="Catchen J.M."/>
        </authorList>
    </citation>
    <scope>NUCLEOTIDE SEQUENCE [LARGE SCALE GENOMIC DNA]</scope>
    <source>
        <strain evidence="6">JMC-PN-2008</strain>
    </source>
</reference>
<name>A0AAN8AR09_ELEMC</name>
<dbReference type="InterPro" id="IPR006615">
    <property type="entry name" value="Pept_C19_DUSP"/>
</dbReference>
<organism evidence="6 7">
    <name type="scientific">Eleginops maclovinus</name>
    <name type="common">Patagonian blennie</name>
    <name type="synonym">Eleginus maclovinus</name>
    <dbReference type="NCBI Taxonomy" id="56733"/>
    <lineage>
        <taxon>Eukaryota</taxon>
        <taxon>Metazoa</taxon>
        <taxon>Chordata</taxon>
        <taxon>Craniata</taxon>
        <taxon>Vertebrata</taxon>
        <taxon>Euteleostomi</taxon>
        <taxon>Actinopterygii</taxon>
        <taxon>Neopterygii</taxon>
        <taxon>Teleostei</taxon>
        <taxon>Neoteleostei</taxon>
        <taxon>Acanthomorphata</taxon>
        <taxon>Eupercaria</taxon>
        <taxon>Perciformes</taxon>
        <taxon>Notothenioidei</taxon>
        <taxon>Eleginopidae</taxon>
        <taxon>Eleginops</taxon>
    </lineage>
</organism>
<protein>
    <recommendedName>
        <fullName evidence="2">ubiquitinyl hydrolase 1</fullName>
        <ecNumber evidence="2">3.4.19.12</ecNumber>
    </recommendedName>
</protein>
<keyword evidence="4" id="KW-0645">Protease</keyword>
<dbReference type="SUPFAM" id="SSF143791">
    <property type="entry name" value="DUSP-like"/>
    <property type="match status" value="1"/>
</dbReference>
<gene>
    <name evidence="6" type="ORF">PBY51_001056</name>
</gene>
<reference evidence="6 7" key="1">
    <citation type="journal article" date="2023" name="Genes (Basel)">
        <title>Chromosome-Level Genome Assembly and Circadian Gene Repertoire of the Patagonia Blennie Eleginops maclovinus-The Closest Ancestral Proxy of Antarctic Cryonotothenioids.</title>
        <authorList>
            <person name="Cheng C.C."/>
            <person name="Rivera-Colon A.G."/>
            <person name="Minhas B.F."/>
            <person name="Wilson L."/>
            <person name="Rayamajhi N."/>
            <person name="Vargas-Chacoff L."/>
            <person name="Catchen J.M."/>
        </authorList>
    </citation>
    <scope>NUCLEOTIDE SEQUENCE [LARGE SCALE GENOMIC DNA]</scope>
    <source>
        <strain evidence="6">JMC-PN-2008</strain>
    </source>
</reference>
<proteinExistence type="predicted"/>
<keyword evidence="7" id="KW-1185">Reference proteome</keyword>
<dbReference type="Gene3D" id="3.30.2230.10">
    <property type="entry name" value="DUSP-like"/>
    <property type="match status" value="1"/>
</dbReference>
<comment type="caution">
    <text evidence="6">The sequence shown here is derived from an EMBL/GenBank/DDBJ whole genome shotgun (WGS) entry which is preliminary data.</text>
</comment>
<evidence type="ECO:0000259" key="5">
    <source>
        <dbReference type="PROSITE" id="PS51283"/>
    </source>
</evidence>
<dbReference type="GO" id="GO:0004843">
    <property type="term" value="F:cysteine-type deubiquitinase activity"/>
    <property type="evidence" value="ECO:0007669"/>
    <property type="project" value="UniProtKB-EC"/>
</dbReference>
<dbReference type="EMBL" id="JAUZQC010000011">
    <property type="protein sequence ID" value="KAK5864087.1"/>
    <property type="molecule type" value="Genomic_DNA"/>
</dbReference>
<accession>A0AAN8AR09</accession>